<name>A0A381T8K4_9ZZZZ</name>
<proteinExistence type="predicted"/>
<sequence length="29" mass="3238">MPNIDARKIINQVSFLTSCVVVKMQMALS</sequence>
<organism evidence="1">
    <name type="scientific">marine metagenome</name>
    <dbReference type="NCBI Taxonomy" id="408172"/>
    <lineage>
        <taxon>unclassified sequences</taxon>
        <taxon>metagenomes</taxon>
        <taxon>ecological metagenomes</taxon>
    </lineage>
</organism>
<dbReference type="EMBL" id="UINC01004005">
    <property type="protein sequence ID" value="SVA11027.1"/>
    <property type="molecule type" value="Genomic_DNA"/>
</dbReference>
<accession>A0A381T8K4</accession>
<gene>
    <name evidence="1" type="ORF">METZ01_LOCUS63881</name>
</gene>
<dbReference type="AlphaFoldDB" id="A0A381T8K4"/>
<protein>
    <submittedName>
        <fullName evidence="1">Uncharacterized protein</fullName>
    </submittedName>
</protein>
<dbReference type="PROSITE" id="PS51257">
    <property type="entry name" value="PROKAR_LIPOPROTEIN"/>
    <property type="match status" value="1"/>
</dbReference>
<evidence type="ECO:0000313" key="1">
    <source>
        <dbReference type="EMBL" id="SVA11027.1"/>
    </source>
</evidence>
<reference evidence="1" key="1">
    <citation type="submission" date="2018-05" db="EMBL/GenBank/DDBJ databases">
        <authorList>
            <person name="Lanie J.A."/>
            <person name="Ng W.-L."/>
            <person name="Kazmierczak K.M."/>
            <person name="Andrzejewski T.M."/>
            <person name="Davidsen T.M."/>
            <person name="Wayne K.J."/>
            <person name="Tettelin H."/>
            <person name="Glass J.I."/>
            <person name="Rusch D."/>
            <person name="Podicherti R."/>
            <person name="Tsui H.-C.T."/>
            <person name="Winkler M.E."/>
        </authorList>
    </citation>
    <scope>NUCLEOTIDE SEQUENCE</scope>
</reference>